<proteinExistence type="predicted"/>
<sequence length="323" mass="36405">MSNLMKGSYLVFLVFCLQGCNSSKSEQSTEIVSLGNISKCKQYSGLPPLWGKSKTSGMVKIPAGEIIFGSNAGYEDERPFYENKLKVNAFWADQTEVTVAQFKSFVDATGYITEAEKQGGAAVFIQPETDNVAMMSWWKFLKNVSWKNIDEKFPALNEPVRYVTYNDALAYAMWLGRDLPTELENEYLSKGFSDKEDIGPKSHGKITANYWQGKFPYSNSNQDGFKDIAPVGCFDANPFGLHDMIGNVWEWTSSVYKGPHSDMHMGNPQMTRHHSEQIMTMTIKGGSYLCADNYCARYRAAARHPQEFDLATSHVGFRTILRK</sequence>
<dbReference type="EMBL" id="BJLJ01000010">
    <property type="protein sequence ID" value="GEA68432.1"/>
    <property type="molecule type" value="Genomic_DNA"/>
</dbReference>
<comment type="caution">
    <text evidence="2">The sequence shown here is derived from an EMBL/GenBank/DDBJ whole genome shotgun (WGS) entry which is preliminary data.</text>
</comment>
<evidence type="ECO:0000313" key="2">
    <source>
        <dbReference type="EMBL" id="GEA68432.1"/>
    </source>
</evidence>
<dbReference type="Gene3D" id="3.90.1580.10">
    <property type="entry name" value="paralog of FGE (formylglycine-generating enzyme)"/>
    <property type="match status" value="1"/>
</dbReference>
<dbReference type="InterPro" id="IPR016187">
    <property type="entry name" value="CTDL_fold"/>
</dbReference>
<keyword evidence="2" id="KW-0418">Kinase</keyword>
<dbReference type="SUPFAM" id="SSF56436">
    <property type="entry name" value="C-type lectin-like"/>
    <property type="match status" value="1"/>
</dbReference>
<organism evidence="2 3">
    <name type="scientific">Acinetobacter pittii</name>
    <name type="common">Acinetobacter genomosp. 3</name>
    <dbReference type="NCBI Taxonomy" id="48296"/>
    <lineage>
        <taxon>Bacteria</taxon>
        <taxon>Pseudomonadati</taxon>
        <taxon>Pseudomonadota</taxon>
        <taxon>Gammaproteobacteria</taxon>
        <taxon>Moraxellales</taxon>
        <taxon>Moraxellaceae</taxon>
        <taxon>Acinetobacter</taxon>
        <taxon>Acinetobacter calcoaceticus/baumannii complex</taxon>
    </lineage>
</organism>
<keyword evidence="2" id="KW-0808">Transferase</keyword>
<name>A0A4Y3JAQ3_ACIPI</name>
<gene>
    <name evidence="2" type="primary">sumF1_3</name>
    <name evidence="2" type="ORF">PA3_25900</name>
</gene>
<evidence type="ECO:0000259" key="1">
    <source>
        <dbReference type="Pfam" id="PF03781"/>
    </source>
</evidence>
<evidence type="ECO:0000313" key="3">
    <source>
        <dbReference type="Proteomes" id="UP000317717"/>
    </source>
</evidence>
<accession>A0A4Y3JAQ3</accession>
<dbReference type="InterPro" id="IPR051043">
    <property type="entry name" value="Sulfatase_Mod_Factor_Kinase"/>
</dbReference>
<dbReference type="GO" id="GO:0016301">
    <property type="term" value="F:kinase activity"/>
    <property type="evidence" value="ECO:0007669"/>
    <property type="project" value="UniProtKB-KW"/>
</dbReference>
<dbReference type="PANTHER" id="PTHR23150:SF19">
    <property type="entry name" value="FORMYLGLYCINE-GENERATING ENZYME"/>
    <property type="match status" value="1"/>
</dbReference>
<dbReference type="Pfam" id="PF03781">
    <property type="entry name" value="FGE-sulfatase"/>
    <property type="match status" value="1"/>
</dbReference>
<dbReference type="InterPro" id="IPR005532">
    <property type="entry name" value="SUMF_dom"/>
</dbReference>
<dbReference type="InterPro" id="IPR042095">
    <property type="entry name" value="SUMF_sf"/>
</dbReference>
<protein>
    <submittedName>
        <fullName evidence="2">Protein kinase</fullName>
    </submittedName>
</protein>
<dbReference type="GO" id="GO:0120147">
    <property type="term" value="F:formylglycine-generating oxidase activity"/>
    <property type="evidence" value="ECO:0007669"/>
    <property type="project" value="TreeGrafter"/>
</dbReference>
<dbReference type="Proteomes" id="UP000317717">
    <property type="component" value="Unassembled WGS sequence"/>
</dbReference>
<reference evidence="2 3" key="1">
    <citation type="submission" date="2019-06" db="EMBL/GenBank/DDBJ databases">
        <title>Whole genome shotgun sequence of Acinetobacter pittii NBRC 110514.</title>
        <authorList>
            <person name="Hosoyama A."/>
            <person name="Uohara A."/>
            <person name="Ohji S."/>
            <person name="Ichikawa N."/>
        </authorList>
    </citation>
    <scope>NUCLEOTIDE SEQUENCE [LARGE SCALE GENOMIC DNA]</scope>
    <source>
        <strain evidence="2 3">NBRC 110514</strain>
    </source>
</reference>
<dbReference type="PANTHER" id="PTHR23150">
    <property type="entry name" value="SULFATASE MODIFYING FACTOR 1, 2"/>
    <property type="match status" value="1"/>
</dbReference>
<feature type="domain" description="Sulfatase-modifying factor enzyme-like" evidence="1">
    <location>
        <begin position="56"/>
        <end position="320"/>
    </location>
</feature>
<dbReference type="AlphaFoldDB" id="A0A4Y3JAQ3"/>